<feature type="compositionally biased region" description="Pro residues" evidence="1">
    <location>
        <begin position="813"/>
        <end position="824"/>
    </location>
</feature>
<keyword evidence="4" id="KW-1185">Reference proteome</keyword>
<dbReference type="GO" id="GO:0005737">
    <property type="term" value="C:cytoplasm"/>
    <property type="evidence" value="ECO:0007669"/>
    <property type="project" value="TreeGrafter"/>
</dbReference>
<dbReference type="Gene3D" id="1.10.287.110">
    <property type="entry name" value="DnaJ domain"/>
    <property type="match status" value="1"/>
</dbReference>
<dbReference type="PROSITE" id="PS00636">
    <property type="entry name" value="DNAJ_1"/>
    <property type="match status" value="1"/>
</dbReference>
<feature type="compositionally biased region" description="Polar residues" evidence="1">
    <location>
        <begin position="750"/>
        <end position="760"/>
    </location>
</feature>
<dbReference type="PRINTS" id="PR00625">
    <property type="entry name" value="JDOMAIN"/>
</dbReference>
<sequence length="1023" mass="113423">MVKADLTRDYYGDLELPPSADAAEIKKQFKKLALTYHPDRNPGRESEVTSKFQAIQSAHEVLTDDAERSKYDSSRARNNRRSAHASSSSSGVRGNPWANAGSEWAPPPKAPTARRYPPPPSAGAKRYEKFDAPKTNPHWGANEGAEARARTYEAWENMRGHPTSAAKPNTGKPTTPLRGWGTPRPPPREPPPFGREETHARNQAHPKARAPYADFRPTETPPRRSDSVNKKGFVPGTPGGDEPAAPRGNYFTTQRAAPEPPPVPPRNPSPVPPNAHPSMASHMADPLRPFRDDAPVYETRTSTPYATQGGEKFNPFEETNMHRSKSTREPAAPRHVPRTGSDPNLGSPQAKSFAERQQRSRKPVPRKVEVESDGHGSTSDEMGPPLSGGPFGKPRASLKASNGCKPAAQAPQMPKASQTSTQPSKPTTNIGRFRQWMRENPGVEPPLNGFPPDGPPLRSDPAKPANTNEAKMYENFPHLSVNEENRRTSVNFNKYSELSGTKHAKIPLSKSSPYRSTANRSPRPFPKGARPRTPPSGALPDHQDLNAFEKQQRSVIDQLLSSKNQSSSSNICASSPASKNTPRQEGQNVANGSTRSNSDHWQGRRTSALWESPSKKLKSVKHLHSVHPEPTKNARVFWQNHEKMKQNANYSPRPNRFSFNYDDETFKPTSPVPNKGASASAENINTKFTPRDWEGKFEFGTQYFEPAGNPTSPRARTQSNSRSRGRSPVKLQTKIPNLAPMESPGGTKFSPDQWNQTFRPQTFAPPARIPVRQNTGRKSRPTTTRPTMGTAAVVDDSETSDEKPLFESKPTAAPAPPSAFPPSPDAMDVDTPPVSNTVPKFNGHLNGNKDGLKRPAGASESQSHPTVDEEVLKVNFDDLNIQDLISSQALPPPPPGPVDPPPPTMSESITLEAAQKYQSEFVAYMNNWDHFNNKMLLHFMSRKTQNDRFGSRRWEGDEAALIYRRGLIEDGQVTKYWQDARENHEKVVRGYMVIRERMRTREEHERILNGVGETLARPRKKTH</sequence>
<evidence type="ECO:0000256" key="1">
    <source>
        <dbReference type="SAM" id="MobiDB-lite"/>
    </source>
</evidence>
<evidence type="ECO:0000313" key="3">
    <source>
        <dbReference type="EMBL" id="KAG9231321.1"/>
    </source>
</evidence>
<feature type="compositionally biased region" description="Basic and acidic residues" evidence="1">
    <location>
        <begin position="145"/>
        <end position="159"/>
    </location>
</feature>
<dbReference type="PANTHER" id="PTHR44029:SF1">
    <property type="entry name" value="DNAJ HOMOLOG SUBFAMILY C MEMBER 21"/>
    <property type="match status" value="1"/>
</dbReference>
<dbReference type="PANTHER" id="PTHR44029">
    <property type="entry name" value="DNAJ HOMOLOG SUBFAMILY C MEMBER 21"/>
    <property type="match status" value="1"/>
</dbReference>
<name>A0A9P7YCW3_9HELO</name>
<comment type="caution">
    <text evidence="3">The sequence shown here is derived from an EMBL/GenBank/DDBJ whole genome shotgun (WGS) entry which is preliminary data.</text>
</comment>
<feature type="compositionally biased region" description="Polar residues" evidence="1">
    <location>
        <begin position="488"/>
        <end position="499"/>
    </location>
</feature>
<dbReference type="AlphaFoldDB" id="A0A9P7YCW3"/>
<feature type="region of interest" description="Disordered" evidence="1">
    <location>
        <begin position="36"/>
        <end position="627"/>
    </location>
</feature>
<feature type="region of interest" description="Disordered" evidence="1">
    <location>
        <begin position="886"/>
        <end position="906"/>
    </location>
</feature>
<feature type="region of interest" description="Disordered" evidence="1">
    <location>
        <begin position="702"/>
        <end position="867"/>
    </location>
</feature>
<feature type="compositionally biased region" description="Polar residues" evidence="1">
    <location>
        <begin position="341"/>
        <end position="350"/>
    </location>
</feature>
<evidence type="ECO:0000259" key="2">
    <source>
        <dbReference type="PROSITE" id="PS50076"/>
    </source>
</evidence>
<feature type="compositionally biased region" description="Basic and acidic residues" evidence="1">
    <location>
        <begin position="37"/>
        <end position="48"/>
    </location>
</feature>
<dbReference type="InterPro" id="IPR051964">
    <property type="entry name" value="Chaperone_stress_response"/>
</dbReference>
<feature type="compositionally biased region" description="Pro residues" evidence="1">
    <location>
        <begin position="105"/>
        <end position="121"/>
    </location>
</feature>
<dbReference type="Proteomes" id="UP000824998">
    <property type="component" value="Unassembled WGS sequence"/>
</dbReference>
<feature type="compositionally biased region" description="Pro residues" evidence="1">
    <location>
        <begin position="183"/>
        <end position="193"/>
    </location>
</feature>
<organism evidence="3 4">
    <name type="scientific">Amylocarpus encephaloides</name>
    <dbReference type="NCBI Taxonomy" id="45428"/>
    <lineage>
        <taxon>Eukaryota</taxon>
        <taxon>Fungi</taxon>
        <taxon>Dikarya</taxon>
        <taxon>Ascomycota</taxon>
        <taxon>Pezizomycotina</taxon>
        <taxon>Leotiomycetes</taxon>
        <taxon>Helotiales</taxon>
        <taxon>Helotiales incertae sedis</taxon>
        <taxon>Amylocarpus</taxon>
    </lineage>
</organism>
<feature type="compositionally biased region" description="Pro residues" evidence="1">
    <location>
        <begin position="890"/>
        <end position="904"/>
    </location>
</feature>
<dbReference type="InterPro" id="IPR001623">
    <property type="entry name" value="DnaJ_domain"/>
</dbReference>
<feature type="compositionally biased region" description="Polar residues" evidence="1">
    <location>
        <begin position="709"/>
        <end position="722"/>
    </location>
</feature>
<feature type="compositionally biased region" description="Low complexity" evidence="1">
    <location>
        <begin position="558"/>
        <end position="579"/>
    </location>
</feature>
<feature type="domain" description="J" evidence="2">
    <location>
        <begin position="9"/>
        <end position="75"/>
    </location>
</feature>
<feature type="compositionally biased region" description="Polar residues" evidence="1">
    <location>
        <begin position="580"/>
        <end position="596"/>
    </location>
</feature>
<feature type="compositionally biased region" description="Low complexity" evidence="1">
    <location>
        <begin position="405"/>
        <end position="428"/>
    </location>
</feature>
<dbReference type="PROSITE" id="PS50076">
    <property type="entry name" value="DNAJ_2"/>
    <property type="match status" value="1"/>
</dbReference>
<feature type="compositionally biased region" description="Basic and acidic residues" evidence="1">
    <location>
        <begin position="61"/>
        <end position="75"/>
    </location>
</feature>
<feature type="compositionally biased region" description="Polar residues" evidence="1">
    <location>
        <begin position="509"/>
        <end position="520"/>
    </location>
</feature>
<feature type="compositionally biased region" description="Basic residues" evidence="1">
    <location>
        <begin position="615"/>
        <end position="625"/>
    </location>
</feature>
<dbReference type="Pfam" id="PF00226">
    <property type="entry name" value="DnaJ"/>
    <property type="match status" value="1"/>
</dbReference>
<feature type="compositionally biased region" description="Pro residues" evidence="1">
    <location>
        <begin position="258"/>
        <end position="275"/>
    </location>
</feature>
<dbReference type="OrthoDB" id="10250354at2759"/>
<dbReference type="CDD" id="cd06257">
    <property type="entry name" value="DnaJ"/>
    <property type="match status" value="1"/>
</dbReference>
<gene>
    <name evidence="3" type="ORF">BJ875DRAFT_444198</name>
</gene>
<proteinExistence type="predicted"/>
<dbReference type="EMBL" id="MU251610">
    <property type="protein sequence ID" value="KAG9231321.1"/>
    <property type="molecule type" value="Genomic_DNA"/>
</dbReference>
<accession>A0A9P7YCW3</accession>
<dbReference type="SMART" id="SM00271">
    <property type="entry name" value="DnaJ"/>
    <property type="match status" value="1"/>
</dbReference>
<feature type="compositionally biased region" description="Low complexity" evidence="1">
    <location>
        <begin position="173"/>
        <end position="182"/>
    </location>
</feature>
<reference evidence="3" key="1">
    <citation type="journal article" date="2021" name="IMA Fungus">
        <title>Genomic characterization of three marine fungi, including Emericellopsis atlantica sp. nov. with signatures of a generalist lifestyle and marine biomass degradation.</title>
        <authorList>
            <person name="Hagestad O.C."/>
            <person name="Hou L."/>
            <person name="Andersen J.H."/>
            <person name="Hansen E.H."/>
            <person name="Altermark B."/>
            <person name="Li C."/>
            <person name="Kuhnert E."/>
            <person name="Cox R.J."/>
            <person name="Crous P.W."/>
            <person name="Spatafora J.W."/>
            <person name="Lail K."/>
            <person name="Amirebrahimi M."/>
            <person name="Lipzen A."/>
            <person name="Pangilinan J."/>
            <person name="Andreopoulos W."/>
            <person name="Hayes R.D."/>
            <person name="Ng V."/>
            <person name="Grigoriev I.V."/>
            <person name="Jackson S.A."/>
            <person name="Sutton T.D.S."/>
            <person name="Dobson A.D.W."/>
            <person name="Rama T."/>
        </authorList>
    </citation>
    <scope>NUCLEOTIDE SEQUENCE</scope>
    <source>
        <strain evidence="3">TRa018bII</strain>
    </source>
</reference>
<dbReference type="InterPro" id="IPR036869">
    <property type="entry name" value="J_dom_sf"/>
</dbReference>
<evidence type="ECO:0000313" key="4">
    <source>
        <dbReference type="Proteomes" id="UP000824998"/>
    </source>
</evidence>
<protein>
    <recommendedName>
        <fullName evidence="2">J domain-containing protein</fullName>
    </recommendedName>
</protein>
<dbReference type="SUPFAM" id="SSF46565">
    <property type="entry name" value="Chaperone J-domain"/>
    <property type="match status" value="1"/>
</dbReference>
<dbReference type="InterPro" id="IPR018253">
    <property type="entry name" value="DnaJ_domain_CS"/>
</dbReference>